<dbReference type="PANTHER" id="PTHR30329">
    <property type="entry name" value="STATOR ELEMENT OF FLAGELLAR MOTOR COMPLEX"/>
    <property type="match status" value="1"/>
</dbReference>
<dbReference type="InterPro" id="IPR006664">
    <property type="entry name" value="OMP_bac"/>
</dbReference>
<dbReference type="PRINTS" id="PR01021">
    <property type="entry name" value="OMPADOMAIN"/>
</dbReference>
<evidence type="ECO:0000313" key="9">
    <source>
        <dbReference type="Proteomes" id="UP000251835"/>
    </source>
</evidence>
<dbReference type="PROSITE" id="PS51123">
    <property type="entry name" value="OMPA_2"/>
    <property type="match status" value="1"/>
</dbReference>
<proteinExistence type="predicted"/>
<keyword evidence="9" id="KW-1185">Reference proteome</keyword>
<evidence type="ECO:0000256" key="4">
    <source>
        <dbReference type="PROSITE-ProRule" id="PRU00473"/>
    </source>
</evidence>
<keyword evidence="2 4" id="KW-0472">Membrane</keyword>
<dbReference type="SUPFAM" id="SSF103088">
    <property type="entry name" value="OmpA-like"/>
    <property type="match status" value="1"/>
</dbReference>
<dbReference type="RefSeq" id="WP_116495598.1">
    <property type="nucleotide sequence ID" value="NZ_QENZ01000003.1"/>
</dbReference>
<keyword evidence="3" id="KW-0998">Cell outer membrane</keyword>
<dbReference type="CDD" id="cd07185">
    <property type="entry name" value="OmpA_C-like"/>
    <property type="match status" value="1"/>
</dbReference>
<dbReference type="Proteomes" id="UP000251835">
    <property type="component" value="Unassembled WGS sequence"/>
</dbReference>
<dbReference type="AlphaFoldDB" id="A0A7L4UQI8"/>
<dbReference type="Gene3D" id="3.30.1330.60">
    <property type="entry name" value="OmpA-like domain"/>
    <property type="match status" value="1"/>
</dbReference>
<dbReference type="GO" id="GO:0009279">
    <property type="term" value="C:cell outer membrane"/>
    <property type="evidence" value="ECO:0007669"/>
    <property type="project" value="UniProtKB-SubCell"/>
</dbReference>
<feature type="domain" description="OmpA-like" evidence="7">
    <location>
        <begin position="328"/>
        <end position="443"/>
    </location>
</feature>
<dbReference type="EMBL" id="QENZ01000003">
    <property type="protein sequence ID" value="PVX52036.1"/>
    <property type="molecule type" value="Genomic_DNA"/>
</dbReference>
<dbReference type="InterPro" id="IPR006690">
    <property type="entry name" value="OMPA-like_CS"/>
</dbReference>
<dbReference type="InterPro" id="IPR050330">
    <property type="entry name" value="Bact_OuterMem_StrucFunc"/>
</dbReference>
<protein>
    <submittedName>
        <fullName evidence="8">OmpA family protein</fullName>
    </submittedName>
</protein>
<evidence type="ECO:0000313" key="8">
    <source>
        <dbReference type="EMBL" id="PVX52036.1"/>
    </source>
</evidence>
<organism evidence="8 9">
    <name type="scientific">Balneicella halophila</name>
    <dbReference type="NCBI Taxonomy" id="1537566"/>
    <lineage>
        <taxon>Bacteria</taxon>
        <taxon>Pseudomonadati</taxon>
        <taxon>Bacteroidota</taxon>
        <taxon>Bacteroidia</taxon>
        <taxon>Bacteroidales</taxon>
        <taxon>Balneicellaceae</taxon>
        <taxon>Balneicella</taxon>
    </lineage>
</organism>
<evidence type="ECO:0000256" key="2">
    <source>
        <dbReference type="ARBA" id="ARBA00023136"/>
    </source>
</evidence>
<feature type="signal peptide" evidence="6">
    <location>
        <begin position="1"/>
        <end position="22"/>
    </location>
</feature>
<evidence type="ECO:0000256" key="6">
    <source>
        <dbReference type="SAM" id="SignalP"/>
    </source>
</evidence>
<dbReference type="Pfam" id="PF00691">
    <property type="entry name" value="OmpA"/>
    <property type="match status" value="1"/>
</dbReference>
<comment type="caution">
    <text evidence="8">The sequence shown here is derived from an EMBL/GenBank/DDBJ whole genome shotgun (WGS) entry which is preliminary data.</text>
</comment>
<dbReference type="PANTHER" id="PTHR30329:SF21">
    <property type="entry name" value="LIPOPROTEIN YIAD-RELATED"/>
    <property type="match status" value="1"/>
</dbReference>
<dbReference type="PROSITE" id="PS01068">
    <property type="entry name" value="OMPA_1"/>
    <property type="match status" value="1"/>
</dbReference>
<evidence type="ECO:0000256" key="1">
    <source>
        <dbReference type="ARBA" id="ARBA00004442"/>
    </source>
</evidence>
<accession>A0A7L4UQI8</accession>
<comment type="subcellular location">
    <subcellularLocation>
        <location evidence="1">Cell outer membrane</location>
    </subcellularLocation>
</comment>
<feature type="region of interest" description="Disordered" evidence="5">
    <location>
        <begin position="63"/>
        <end position="105"/>
    </location>
</feature>
<dbReference type="OrthoDB" id="1108826at2"/>
<dbReference type="InterPro" id="IPR036737">
    <property type="entry name" value="OmpA-like_sf"/>
</dbReference>
<feature type="chain" id="PRO_5029826139" evidence="6">
    <location>
        <begin position="23"/>
        <end position="443"/>
    </location>
</feature>
<evidence type="ECO:0000256" key="5">
    <source>
        <dbReference type="SAM" id="MobiDB-lite"/>
    </source>
</evidence>
<reference evidence="8 9" key="1">
    <citation type="submission" date="2018-05" db="EMBL/GenBank/DDBJ databases">
        <title>Genomic Encyclopedia of Type Strains, Phase IV (KMG-IV): sequencing the most valuable type-strain genomes for metagenomic binning, comparative biology and taxonomic classification.</title>
        <authorList>
            <person name="Goeker M."/>
        </authorList>
    </citation>
    <scope>NUCLEOTIDE SEQUENCE [LARGE SCALE GENOMIC DNA]</scope>
    <source>
        <strain evidence="8 9">DSM 28579</strain>
    </source>
</reference>
<dbReference type="InterPro" id="IPR006665">
    <property type="entry name" value="OmpA-like"/>
</dbReference>
<name>A0A7L4UQI8_BALHA</name>
<keyword evidence="6" id="KW-0732">Signal</keyword>
<evidence type="ECO:0000256" key="3">
    <source>
        <dbReference type="ARBA" id="ARBA00023237"/>
    </source>
</evidence>
<sequence length="443" mass="49031">MKAIRLIILILLSISIAGNAEAHLLKKIKKSVKKGIEEGVSRTAEDKVYKKSSKTTANVLDTVLNPDGSNPQNLPDPVYPDSIPPENIPPQGLEETATTSLEEEDTDTDFKRGNIILYKDDFSKDAVGDFPAKWNSQQGGVLKKLKGYDEKWLKIPANSVVSLDLSKPLPPNFTIEFDLIIPSSISYRMATFAFNEKPKRLDYVLADKSAYAFMINSRSRSKKHESSLEFGMRGENNYRRFGKTYTSPLDKPIHVGIAVNNHQRIRLYLDGVKIVDAPRGFKPYMAKSFFFNATTSGAEESKMNTFYVSNFIVAESGIDKRSLVEKELLEKGAFTTNDILFSSGSDKIEPSSASILNEIGVAMKSAPDARFLIIGHTDSDGSDSANQKLSQDRATAVKNYLVEKFGIDANNLMCVGKGESDPIATNETAEGKAQNRRVEFTKL</sequence>
<gene>
    <name evidence="8" type="ORF">C7377_0331</name>
</gene>
<evidence type="ECO:0000259" key="7">
    <source>
        <dbReference type="PROSITE" id="PS51123"/>
    </source>
</evidence>